<sequence>MRLITHNLIMCNTDKCVGGYPLRISLSIEDNACKTEPQVLNPQFIRKIIKRMDYPVLVEAAKSIGLQLPSTYSEEDLEDEKFIAHIHHCILEFHVLEATMQCPKCDRVYKVSKGIPNMLHVESVD</sequence>
<comment type="caution">
    <text evidence="2">The sequence shown here is derived from an EMBL/GenBank/DDBJ whole genome shotgun (WGS) entry which is preliminary data.</text>
</comment>
<dbReference type="Pfam" id="PF03966">
    <property type="entry name" value="Trm112p"/>
    <property type="match status" value="1"/>
</dbReference>
<dbReference type="CDD" id="cd21089">
    <property type="entry name" value="Trm112-like"/>
    <property type="match status" value="1"/>
</dbReference>
<comment type="similarity">
    <text evidence="1">Belongs to the TRM112 family.</text>
</comment>
<evidence type="ECO:0008006" key="4">
    <source>
        <dbReference type="Google" id="ProtNLM"/>
    </source>
</evidence>
<dbReference type="InterPro" id="IPR039127">
    <property type="entry name" value="Trm112"/>
</dbReference>
<accession>A0AAD8UV41</accession>
<dbReference type="EMBL" id="JAVEPI010000001">
    <property type="protein sequence ID" value="KAK1445092.1"/>
    <property type="molecule type" value="Genomic_DNA"/>
</dbReference>
<dbReference type="SUPFAM" id="SSF158997">
    <property type="entry name" value="Trm112p-like"/>
    <property type="match status" value="1"/>
</dbReference>
<protein>
    <recommendedName>
        <fullName evidence="4">Multifunctional methyltransferase subunit TRM112</fullName>
    </recommendedName>
</protein>
<organism evidence="2 3">
    <name type="scientific">Babesia gibsoni</name>
    <dbReference type="NCBI Taxonomy" id="33632"/>
    <lineage>
        <taxon>Eukaryota</taxon>
        <taxon>Sar</taxon>
        <taxon>Alveolata</taxon>
        <taxon>Apicomplexa</taxon>
        <taxon>Aconoidasida</taxon>
        <taxon>Piroplasmida</taxon>
        <taxon>Babesiidae</taxon>
        <taxon>Babesia</taxon>
    </lineage>
</organism>
<dbReference type="Gene3D" id="2.20.25.10">
    <property type="match status" value="1"/>
</dbReference>
<proteinExistence type="inferred from homology"/>
<evidence type="ECO:0000256" key="1">
    <source>
        <dbReference type="ARBA" id="ARBA00007980"/>
    </source>
</evidence>
<name>A0AAD8UV41_BABGI</name>
<dbReference type="Proteomes" id="UP001230268">
    <property type="component" value="Unassembled WGS sequence"/>
</dbReference>
<dbReference type="AlphaFoldDB" id="A0AAD8UV41"/>
<dbReference type="GO" id="GO:0070476">
    <property type="term" value="P:rRNA (guanine-N7)-methylation"/>
    <property type="evidence" value="ECO:0007669"/>
    <property type="project" value="TreeGrafter"/>
</dbReference>
<gene>
    <name evidence="2" type="ORF">BgAZ_109980</name>
</gene>
<dbReference type="GO" id="GO:0030488">
    <property type="term" value="P:tRNA methylation"/>
    <property type="evidence" value="ECO:0007669"/>
    <property type="project" value="TreeGrafter"/>
</dbReference>
<evidence type="ECO:0000313" key="2">
    <source>
        <dbReference type="EMBL" id="KAK1445092.1"/>
    </source>
</evidence>
<reference evidence="2" key="1">
    <citation type="submission" date="2023-08" db="EMBL/GenBank/DDBJ databases">
        <title>Draft sequence of the Babesia gibsoni genome.</title>
        <authorList>
            <person name="Yamagishi J.Y."/>
            <person name="Xuan X.X."/>
        </authorList>
    </citation>
    <scope>NUCLEOTIDE SEQUENCE</scope>
    <source>
        <strain evidence="2">Azabu</strain>
    </source>
</reference>
<dbReference type="PANTHER" id="PTHR12773">
    <property type="entry name" value="UPF0315 PROTEIN-RELATED"/>
    <property type="match status" value="1"/>
</dbReference>
<evidence type="ECO:0000313" key="3">
    <source>
        <dbReference type="Proteomes" id="UP001230268"/>
    </source>
</evidence>
<dbReference type="GO" id="GO:0046982">
    <property type="term" value="F:protein heterodimerization activity"/>
    <property type="evidence" value="ECO:0007669"/>
    <property type="project" value="InterPro"/>
</dbReference>
<keyword evidence="3" id="KW-1185">Reference proteome</keyword>
<dbReference type="PANTHER" id="PTHR12773:SF0">
    <property type="entry name" value="MULTIFUNCTIONAL METHYLTRANSFERASE SUBUNIT TRM112-LIKE PROTEIN"/>
    <property type="match status" value="1"/>
</dbReference>
<dbReference type="InterPro" id="IPR005651">
    <property type="entry name" value="Trm112-like"/>
</dbReference>